<comment type="caution">
    <text evidence="2">The sequence shown here is derived from an EMBL/GenBank/DDBJ whole genome shotgun (WGS) entry which is preliminary data.</text>
</comment>
<dbReference type="EMBL" id="JAESVG020000010">
    <property type="protein sequence ID" value="KAG8623602.1"/>
    <property type="molecule type" value="Genomic_DNA"/>
</dbReference>
<feature type="compositionally biased region" description="Polar residues" evidence="1">
    <location>
        <begin position="27"/>
        <end position="40"/>
    </location>
</feature>
<accession>A0A8K0KUS1</accession>
<feature type="region of interest" description="Disordered" evidence="1">
    <location>
        <begin position="73"/>
        <end position="95"/>
    </location>
</feature>
<protein>
    <submittedName>
        <fullName evidence="2">Uncharacterized protein</fullName>
    </submittedName>
</protein>
<evidence type="ECO:0000256" key="1">
    <source>
        <dbReference type="SAM" id="MobiDB-lite"/>
    </source>
</evidence>
<name>A0A8K0KUS1_9PEZI</name>
<gene>
    <name evidence="2" type="ORF">KVT40_008578</name>
</gene>
<dbReference type="Proteomes" id="UP000809789">
    <property type="component" value="Unassembled WGS sequence"/>
</dbReference>
<dbReference type="AlphaFoldDB" id="A0A8K0KUS1"/>
<feature type="region of interest" description="Disordered" evidence="1">
    <location>
        <begin position="1"/>
        <end position="40"/>
    </location>
</feature>
<organism evidence="2 3">
    <name type="scientific">Elsinoe batatas</name>
    <dbReference type="NCBI Taxonomy" id="2601811"/>
    <lineage>
        <taxon>Eukaryota</taxon>
        <taxon>Fungi</taxon>
        <taxon>Dikarya</taxon>
        <taxon>Ascomycota</taxon>
        <taxon>Pezizomycotina</taxon>
        <taxon>Dothideomycetes</taxon>
        <taxon>Dothideomycetidae</taxon>
        <taxon>Myriangiales</taxon>
        <taxon>Elsinoaceae</taxon>
        <taxon>Elsinoe</taxon>
    </lineage>
</organism>
<dbReference type="OrthoDB" id="5242705at2759"/>
<sequence>MDLVASASGAQSQPEPALVPDTGPDSEASQHTSIEIPSPTSIFLAAPDPLTGSLTPDASSIVGVAPGGTVLPPSIALNRSSQEPPQHEPQSSTNVSRDYILSLSEVHVNGETISCETATTQGTNNSFHSRDPSNITQYYDPRCVAFLGQDAGELLRTALWFLFPRHDMSSLAINVTGQSIPGLIRTVDNLHLFPLYDRGQATLESVNAYAARVADTMSAFVRAAANKSVIGNAPSVGVARITRTCASVAWPWLSLPAALTVSTIVFLGATVVHTRHHSRNPLWPGLLKSSPLGILLHGPSDDTSFDHYAGQKDLVVIEHAADGVRSSLQRRYDG</sequence>
<feature type="compositionally biased region" description="Polar residues" evidence="1">
    <location>
        <begin position="77"/>
        <end position="95"/>
    </location>
</feature>
<evidence type="ECO:0000313" key="3">
    <source>
        <dbReference type="Proteomes" id="UP000809789"/>
    </source>
</evidence>
<evidence type="ECO:0000313" key="2">
    <source>
        <dbReference type="EMBL" id="KAG8623602.1"/>
    </source>
</evidence>
<keyword evidence="3" id="KW-1185">Reference proteome</keyword>
<dbReference type="PANTHER" id="PTHR35394">
    <property type="entry name" value="DUF3176 DOMAIN-CONTAINING PROTEIN"/>
    <property type="match status" value="1"/>
</dbReference>
<dbReference type="PANTHER" id="PTHR35394:SF5">
    <property type="entry name" value="DUF3176 DOMAIN-CONTAINING PROTEIN"/>
    <property type="match status" value="1"/>
</dbReference>
<reference evidence="2" key="1">
    <citation type="submission" date="2021-07" db="EMBL/GenBank/DDBJ databases">
        <title>Elsinoe batatas strain:CRI-CJ2 Genome sequencing and assembly.</title>
        <authorList>
            <person name="Huang L."/>
        </authorList>
    </citation>
    <scope>NUCLEOTIDE SEQUENCE</scope>
    <source>
        <strain evidence="2">CRI-CJ2</strain>
    </source>
</reference>
<proteinExistence type="predicted"/>